<dbReference type="InterPro" id="IPR019999">
    <property type="entry name" value="Anth_synth_I-like"/>
</dbReference>
<comment type="cofactor">
    <cofactor evidence="1">
        <name>Mg(2+)</name>
        <dbReference type="ChEBI" id="CHEBI:18420"/>
    </cofactor>
</comment>
<reference evidence="7" key="2">
    <citation type="submission" date="2023-07" db="EMBL/GenBank/DDBJ databases">
        <title>Myceligenerans salitolerans sp. nov., a halotolerant actinomycete isolated from a salt lake in Xinjiang, China.</title>
        <authorList>
            <person name="Guan T."/>
        </authorList>
    </citation>
    <scope>NUCLEOTIDE SEQUENCE [LARGE SCALE GENOMIC DNA]</scope>
    <source>
        <strain evidence="7">XHU 5031</strain>
    </source>
</reference>
<dbReference type="RefSeq" id="WP_207277168.1">
    <property type="nucleotide sequence ID" value="NZ_JAFMPK010000049.1"/>
</dbReference>
<dbReference type="PRINTS" id="PR00095">
    <property type="entry name" value="ANTSNTHASEI"/>
</dbReference>
<dbReference type="InterPro" id="IPR019996">
    <property type="entry name" value="Salicylate_synthase"/>
</dbReference>
<feature type="domain" description="Chorismate-utilising enzyme C-terminal" evidence="5">
    <location>
        <begin position="172"/>
        <end position="424"/>
    </location>
</feature>
<comment type="caution">
    <text evidence="6">The sequence shown here is derived from an EMBL/GenBank/DDBJ whole genome shotgun (WGS) entry which is preliminary data.</text>
</comment>
<keyword evidence="7" id="KW-1185">Reference proteome</keyword>
<dbReference type="InterPro" id="IPR015890">
    <property type="entry name" value="Chorismate_C"/>
</dbReference>
<evidence type="ECO:0000256" key="1">
    <source>
        <dbReference type="ARBA" id="ARBA00001946"/>
    </source>
</evidence>
<name>A0ABS3IEY3_9MICO</name>
<evidence type="ECO:0000256" key="2">
    <source>
        <dbReference type="ARBA" id="ARBA00022723"/>
    </source>
</evidence>
<organism evidence="6 7">
    <name type="scientific">Myceligenerans salitolerans</name>
    <dbReference type="NCBI Taxonomy" id="1230528"/>
    <lineage>
        <taxon>Bacteria</taxon>
        <taxon>Bacillati</taxon>
        <taxon>Actinomycetota</taxon>
        <taxon>Actinomycetes</taxon>
        <taxon>Micrococcales</taxon>
        <taxon>Promicromonosporaceae</taxon>
        <taxon>Myceligenerans</taxon>
    </lineage>
</organism>
<sequence length="435" mass="46643">MGARMLRAVGPAADDPILAAAALARTATGDYILVEGPDGIRFAEEPAAVVTATREGISLTGAPSVLPEGPRRWEGFDLARLPEVFETVPISEPNWYGWCGFSAAVPSAAADGETLVHAATYRREVHLTADRTTFLGLGPDDLVAATERFKQTEPEEAAGTVTAVDVETGRGAYEATVKQALTRVRGTNLRKVIVSRRVEVPFPVDVPRTYLAGRRVNTPARSFCLRTGELEATGFPPETVAEVDADGTVRIMPLAGTRALTGDPVRDEALRTELLTDPKEVYEHCVSVQSALDDLSAVCSPESLEVREFMAVKRRGSVQHLGSVVRGRLAGGRTPWDAFKSAFPAVTASGIPRDVSLAAIVDLENSPRDLYSGAVFVQREDGSLDSALVLRSVYSSGGRCWIRAGAGIVPQSEPRREFIETCEKLASVSRSIVRA</sequence>
<dbReference type="InterPro" id="IPR005801">
    <property type="entry name" value="ADC_synthase"/>
</dbReference>
<accession>A0ABS3IEY3</accession>
<evidence type="ECO:0000256" key="4">
    <source>
        <dbReference type="ARBA" id="ARBA00023239"/>
    </source>
</evidence>
<proteinExistence type="predicted"/>
<keyword evidence="2" id="KW-0479">Metal-binding</keyword>
<evidence type="ECO:0000256" key="3">
    <source>
        <dbReference type="ARBA" id="ARBA00022842"/>
    </source>
</evidence>
<dbReference type="SUPFAM" id="SSF56322">
    <property type="entry name" value="ADC synthase"/>
    <property type="match status" value="1"/>
</dbReference>
<evidence type="ECO:0000259" key="5">
    <source>
        <dbReference type="Pfam" id="PF00425"/>
    </source>
</evidence>
<gene>
    <name evidence="6" type="ORF">J0911_19470</name>
</gene>
<dbReference type="Pfam" id="PF00425">
    <property type="entry name" value="Chorismate_bind"/>
    <property type="match status" value="1"/>
</dbReference>
<evidence type="ECO:0000313" key="7">
    <source>
        <dbReference type="Proteomes" id="UP000664617"/>
    </source>
</evidence>
<dbReference type="NCBIfam" id="TIGR03494">
    <property type="entry name" value="salicyl_syn"/>
    <property type="match status" value="1"/>
</dbReference>
<reference evidence="6 7" key="1">
    <citation type="submission" date="2021-03" db="EMBL/GenBank/DDBJ databases">
        <authorList>
            <person name="Xin L."/>
        </authorList>
    </citation>
    <scope>NUCLEOTIDE SEQUENCE [LARGE SCALE GENOMIC DNA]</scope>
    <source>
        <strain evidence="6 7">XHU 5031</strain>
    </source>
</reference>
<dbReference type="PANTHER" id="PTHR11236">
    <property type="entry name" value="AMINOBENZOATE/ANTHRANILATE SYNTHASE"/>
    <property type="match status" value="1"/>
</dbReference>
<dbReference type="EMBL" id="JAFMPK010000049">
    <property type="protein sequence ID" value="MBO0611206.1"/>
    <property type="molecule type" value="Genomic_DNA"/>
</dbReference>
<evidence type="ECO:0000313" key="6">
    <source>
        <dbReference type="EMBL" id="MBO0611206.1"/>
    </source>
</evidence>
<dbReference type="Gene3D" id="3.60.120.10">
    <property type="entry name" value="Anthranilate synthase"/>
    <property type="match status" value="1"/>
</dbReference>
<dbReference type="Proteomes" id="UP000664617">
    <property type="component" value="Unassembled WGS sequence"/>
</dbReference>
<protein>
    <submittedName>
        <fullName evidence="6">Salicylate synthase</fullName>
    </submittedName>
</protein>
<keyword evidence="4" id="KW-0456">Lyase</keyword>
<dbReference type="PANTHER" id="PTHR11236:SF48">
    <property type="entry name" value="ISOCHORISMATE SYNTHASE MENF"/>
    <property type="match status" value="1"/>
</dbReference>
<keyword evidence="3" id="KW-0460">Magnesium</keyword>